<accession>A0A6B9XQJ4</accession>
<reference evidence="1" key="1">
    <citation type="submission" date="2019-03" db="EMBL/GenBank/DDBJ databases">
        <title>Largest Complete Mitochondrial Genome of a Gymnosperm, Sitka Spruce (Picea sitchensis), Indicates Complex Physical Structure.</title>
        <authorList>
            <person name="Jackman S.D."/>
            <person name="Coombe L."/>
            <person name="Warren R."/>
            <person name="Kirk H."/>
            <person name="Trinh E."/>
            <person name="McLeod T."/>
            <person name="Pleasance S."/>
            <person name="Pandoh P."/>
            <person name="Zhao Y."/>
            <person name="Coope R."/>
            <person name="Bousquet J."/>
            <person name="Bohlmann J.C."/>
            <person name="Jones S.J.M."/>
            <person name="Birol I."/>
        </authorList>
    </citation>
    <scope>NUCLEOTIDE SEQUENCE</scope>
    <source>
        <strain evidence="1">Q903</strain>
    </source>
</reference>
<dbReference type="AlphaFoldDB" id="A0A6B9XQJ4"/>
<protein>
    <submittedName>
        <fullName evidence="1">Uncharacterized protein</fullName>
    </submittedName>
</protein>
<dbReference type="EMBL" id="MK697699">
    <property type="protein sequence ID" value="QHR90350.1"/>
    <property type="molecule type" value="Genomic_DNA"/>
</dbReference>
<geneLocation type="mitochondrion" evidence="1"/>
<sequence>MIHPIYTFDAGEERKIYCLLLLRDYALDQIPQTALSYRGIGLSFNRLCFGSLTQAQVRWWYAYF</sequence>
<name>A0A6B9XQJ4_PICSI</name>
<organism evidence="1">
    <name type="scientific">Picea sitchensis</name>
    <name type="common">Sitka spruce</name>
    <name type="synonym">Pinus sitchensis</name>
    <dbReference type="NCBI Taxonomy" id="3332"/>
    <lineage>
        <taxon>Eukaryota</taxon>
        <taxon>Viridiplantae</taxon>
        <taxon>Streptophyta</taxon>
        <taxon>Embryophyta</taxon>
        <taxon>Tracheophyta</taxon>
        <taxon>Spermatophyta</taxon>
        <taxon>Pinopsida</taxon>
        <taxon>Pinidae</taxon>
        <taxon>Conifers I</taxon>
        <taxon>Pinales</taxon>
        <taxon>Pinaceae</taxon>
        <taxon>Picea</taxon>
    </lineage>
</organism>
<keyword evidence="1" id="KW-0496">Mitochondrion</keyword>
<evidence type="ECO:0000313" key="1">
    <source>
        <dbReference type="EMBL" id="QHR90350.1"/>
    </source>
</evidence>
<proteinExistence type="predicted"/>
<gene>
    <name evidence="1" type="primary">orf04396</name>
    <name evidence="1" type="ORF">Q903MT_gene4373</name>
</gene>